<dbReference type="GO" id="GO:0005524">
    <property type="term" value="F:ATP binding"/>
    <property type="evidence" value="ECO:0007669"/>
    <property type="project" value="UniProtKB-KW"/>
</dbReference>
<dbReference type="GO" id="GO:0016787">
    <property type="term" value="F:hydrolase activity"/>
    <property type="evidence" value="ECO:0007669"/>
    <property type="project" value="UniProtKB-KW"/>
</dbReference>
<keyword evidence="1" id="KW-0378">Hydrolase</keyword>
<dbReference type="AlphaFoldDB" id="A0A8T0VIU0"/>
<evidence type="ECO:0000256" key="2">
    <source>
        <dbReference type="SAM" id="MobiDB-lite"/>
    </source>
</evidence>
<evidence type="ECO:0000313" key="4">
    <source>
        <dbReference type="EMBL" id="KAG2633546.1"/>
    </source>
</evidence>
<dbReference type="EC" id="5.6.2.3" evidence="1"/>
<dbReference type="Proteomes" id="UP000823388">
    <property type="component" value="Chromosome 2N"/>
</dbReference>
<evidence type="ECO:0000313" key="5">
    <source>
        <dbReference type="Proteomes" id="UP000823388"/>
    </source>
</evidence>
<accession>A0A8T0VIU0</accession>
<dbReference type="Pfam" id="PF05970">
    <property type="entry name" value="PIF1"/>
    <property type="match status" value="1"/>
</dbReference>
<dbReference type="GO" id="GO:0006281">
    <property type="term" value="P:DNA repair"/>
    <property type="evidence" value="ECO:0007669"/>
    <property type="project" value="UniProtKB-KW"/>
</dbReference>
<comment type="caution">
    <text evidence="4">The sequence shown here is derived from an EMBL/GenBank/DDBJ whole genome shotgun (WGS) entry which is preliminary data.</text>
</comment>
<proteinExistence type="inferred from homology"/>
<dbReference type="GO" id="GO:0006310">
    <property type="term" value="P:DNA recombination"/>
    <property type="evidence" value="ECO:0007669"/>
    <property type="project" value="UniProtKB-KW"/>
</dbReference>
<dbReference type="GO" id="GO:0000723">
    <property type="term" value="P:telomere maintenance"/>
    <property type="evidence" value="ECO:0007669"/>
    <property type="project" value="InterPro"/>
</dbReference>
<keyword evidence="1" id="KW-0233">DNA recombination</keyword>
<feature type="region of interest" description="Disordered" evidence="2">
    <location>
        <begin position="266"/>
        <end position="297"/>
    </location>
</feature>
<comment type="similarity">
    <text evidence="1">Belongs to the helicase family.</text>
</comment>
<dbReference type="PANTHER" id="PTHR10492">
    <property type="match status" value="1"/>
</dbReference>
<feature type="compositionally biased region" description="Polar residues" evidence="2">
    <location>
        <begin position="288"/>
        <end position="297"/>
    </location>
</feature>
<keyword evidence="1" id="KW-0347">Helicase</keyword>
<gene>
    <name evidence="4" type="ORF">PVAP13_2NG263703</name>
</gene>
<keyword evidence="1" id="KW-0547">Nucleotide-binding</keyword>
<dbReference type="Gene3D" id="3.40.50.300">
    <property type="entry name" value="P-loop containing nucleotide triphosphate hydrolases"/>
    <property type="match status" value="1"/>
</dbReference>
<dbReference type="EMBL" id="CM029040">
    <property type="protein sequence ID" value="KAG2633546.1"/>
    <property type="molecule type" value="Genomic_DNA"/>
</dbReference>
<dbReference type="GO" id="GO:0043139">
    <property type="term" value="F:5'-3' DNA helicase activity"/>
    <property type="evidence" value="ECO:0007669"/>
    <property type="project" value="UniProtKB-EC"/>
</dbReference>
<comment type="catalytic activity">
    <reaction evidence="1">
        <text>ATP + H2O = ADP + phosphate + H(+)</text>
        <dbReference type="Rhea" id="RHEA:13065"/>
        <dbReference type="ChEBI" id="CHEBI:15377"/>
        <dbReference type="ChEBI" id="CHEBI:15378"/>
        <dbReference type="ChEBI" id="CHEBI:30616"/>
        <dbReference type="ChEBI" id="CHEBI:43474"/>
        <dbReference type="ChEBI" id="CHEBI:456216"/>
        <dbReference type="EC" id="5.6.2.3"/>
    </reaction>
</comment>
<keyword evidence="1" id="KW-0067">ATP-binding</keyword>
<organism evidence="4 5">
    <name type="scientific">Panicum virgatum</name>
    <name type="common">Blackwell switchgrass</name>
    <dbReference type="NCBI Taxonomy" id="38727"/>
    <lineage>
        <taxon>Eukaryota</taxon>
        <taxon>Viridiplantae</taxon>
        <taxon>Streptophyta</taxon>
        <taxon>Embryophyta</taxon>
        <taxon>Tracheophyta</taxon>
        <taxon>Spermatophyta</taxon>
        <taxon>Magnoliopsida</taxon>
        <taxon>Liliopsida</taxon>
        <taxon>Poales</taxon>
        <taxon>Poaceae</taxon>
        <taxon>PACMAD clade</taxon>
        <taxon>Panicoideae</taxon>
        <taxon>Panicodae</taxon>
        <taxon>Paniceae</taxon>
        <taxon>Panicinae</taxon>
        <taxon>Panicum</taxon>
        <taxon>Panicum sect. Hiantes</taxon>
    </lineage>
</organism>
<evidence type="ECO:0000256" key="1">
    <source>
        <dbReference type="RuleBase" id="RU363044"/>
    </source>
</evidence>
<feature type="domain" description="DNA helicase Pif1-like DEAD-box helicase" evidence="3">
    <location>
        <begin position="12"/>
        <end position="225"/>
    </location>
</feature>
<keyword evidence="5" id="KW-1185">Reference proteome</keyword>
<dbReference type="InterPro" id="IPR010285">
    <property type="entry name" value="DNA_helicase_pif1-like_DEAD"/>
</dbReference>
<sequence>MLSMHASSLVSQLNADQKNVFDVITERVPSGSAGFFFVCGHGGTVKTFLWNAIIARLRSEKKIVLAVASSGVASLLLPRGRTAHSRFKIPFDITEAATCSVKRGTMLAELIQVAALIIWDEAPMTHRRCFEALDRTMRDILSEHNPANALLPFGGMPVVLGRDFRQILPVVRKGSRSTIVAASITNSKLWQHVVLLKLHTNMRLLNPTLEGNQRDELEQFSKWVSFTRLPEKTFIWSVSFTESTIDSGNVTFQVNAVVGEINDGSATIPATPDGSQASSLMLSGGAGTSIQNTPKKSHALTLSSLPATSEPSLASSATPAKQHFLLLSHPRLLRV</sequence>
<dbReference type="InterPro" id="IPR027417">
    <property type="entry name" value="P-loop_NTPase"/>
</dbReference>
<keyword evidence="1" id="KW-0234">DNA repair</keyword>
<dbReference type="PANTHER" id="PTHR10492:SF90">
    <property type="entry name" value="ATP-DEPENDENT DNA HELICASE"/>
    <property type="match status" value="1"/>
</dbReference>
<name>A0A8T0VIU0_PANVG</name>
<protein>
    <recommendedName>
        <fullName evidence="1">ATP-dependent DNA helicase</fullName>
        <ecNumber evidence="1">5.6.2.3</ecNumber>
    </recommendedName>
</protein>
<reference evidence="4" key="1">
    <citation type="submission" date="2020-05" db="EMBL/GenBank/DDBJ databases">
        <title>WGS assembly of Panicum virgatum.</title>
        <authorList>
            <person name="Lovell J.T."/>
            <person name="Jenkins J."/>
            <person name="Shu S."/>
            <person name="Juenger T.E."/>
            <person name="Schmutz J."/>
        </authorList>
    </citation>
    <scope>NUCLEOTIDE SEQUENCE</scope>
    <source>
        <strain evidence="4">AP13</strain>
    </source>
</reference>
<keyword evidence="1" id="KW-0227">DNA damage</keyword>
<evidence type="ECO:0000259" key="3">
    <source>
        <dbReference type="Pfam" id="PF05970"/>
    </source>
</evidence>
<dbReference type="SUPFAM" id="SSF52540">
    <property type="entry name" value="P-loop containing nucleoside triphosphate hydrolases"/>
    <property type="match status" value="1"/>
</dbReference>
<comment type="cofactor">
    <cofactor evidence="1">
        <name>Mg(2+)</name>
        <dbReference type="ChEBI" id="CHEBI:18420"/>
    </cofactor>
</comment>